<evidence type="ECO:0000313" key="7">
    <source>
        <dbReference type="RefSeq" id="XP_034243821.1"/>
    </source>
</evidence>
<dbReference type="FunCoup" id="A0A6P8Z2F0">
    <property type="interactions" value="1258"/>
</dbReference>
<organism evidence="7">
    <name type="scientific">Thrips palmi</name>
    <name type="common">Melon thrips</name>
    <dbReference type="NCBI Taxonomy" id="161013"/>
    <lineage>
        <taxon>Eukaryota</taxon>
        <taxon>Metazoa</taxon>
        <taxon>Ecdysozoa</taxon>
        <taxon>Arthropoda</taxon>
        <taxon>Hexapoda</taxon>
        <taxon>Insecta</taxon>
        <taxon>Pterygota</taxon>
        <taxon>Neoptera</taxon>
        <taxon>Paraneoptera</taxon>
        <taxon>Thysanoptera</taxon>
        <taxon>Terebrantia</taxon>
        <taxon>Thripoidea</taxon>
        <taxon>Thripidae</taxon>
        <taxon>Thrips</taxon>
    </lineage>
</organism>
<evidence type="ECO:0000256" key="4">
    <source>
        <dbReference type="RuleBase" id="RU000304"/>
    </source>
</evidence>
<protein>
    <submittedName>
        <fullName evidence="7">Myosin light chain kinase A-like</fullName>
    </submittedName>
</protein>
<dbReference type="AlphaFoldDB" id="A0A6P8Z2F0"/>
<evidence type="ECO:0000256" key="1">
    <source>
        <dbReference type="ARBA" id="ARBA00022741"/>
    </source>
</evidence>
<evidence type="ECO:0000256" key="2">
    <source>
        <dbReference type="ARBA" id="ARBA00022840"/>
    </source>
</evidence>
<dbReference type="RefSeq" id="XP_034243821.1">
    <property type="nucleotide sequence ID" value="XM_034387930.1"/>
</dbReference>
<dbReference type="Proteomes" id="UP000515158">
    <property type="component" value="Unplaced"/>
</dbReference>
<keyword evidence="6" id="KW-1185">Reference proteome</keyword>
<feature type="binding site" evidence="3">
    <location>
        <position position="196"/>
    </location>
    <ligand>
        <name>ATP</name>
        <dbReference type="ChEBI" id="CHEBI:30616"/>
    </ligand>
</feature>
<accession>A0A6P8Z2F0</accession>
<proteinExistence type="inferred from homology"/>
<dbReference type="SUPFAM" id="SSF56112">
    <property type="entry name" value="Protein kinase-like (PK-like)"/>
    <property type="match status" value="1"/>
</dbReference>
<feature type="domain" description="Protein kinase" evidence="5">
    <location>
        <begin position="163"/>
        <end position="423"/>
    </location>
</feature>
<dbReference type="PROSITE" id="PS00108">
    <property type="entry name" value="PROTEIN_KINASE_ST"/>
    <property type="match status" value="1"/>
</dbReference>
<dbReference type="InterPro" id="IPR011009">
    <property type="entry name" value="Kinase-like_dom_sf"/>
</dbReference>
<dbReference type="Gene3D" id="1.10.510.10">
    <property type="entry name" value="Transferase(Phosphotransferase) domain 1"/>
    <property type="match status" value="1"/>
</dbReference>
<dbReference type="SMART" id="SM00220">
    <property type="entry name" value="S_TKc"/>
    <property type="match status" value="1"/>
</dbReference>
<keyword evidence="4" id="KW-0808">Transferase</keyword>
<dbReference type="OrthoDB" id="40902at2759"/>
<dbReference type="PANTHER" id="PTHR24347">
    <property type="entry name" value="SERINE/THREONINE-PROTEIN KINASE"/>
    <property type="match status" value="1"/>
</dbReference>
<keyword evidence="2 3" id="KW-0067">ATP-binding</keyword>
<reference evidence="7" key="1">
    <citation type="submission" date="2025-08" db="UniProtKB">
        <authorList>
            <consortium name="RefSeq"/>
        </authorList>
    </citation>
    <scope>IDENTIFICATION</scope>
    <source>
        <tissue evidence="7">Total insect</tissue>
    </source>
</reference>
<comment type="similarity">
    <text evidence="4">Belongs to the protein kinase superfamily.</text>
</comment>
<sequence>MESEDLVATQPVDTSICDSSFFSTQQSTAPQFWGKLYPVTRSLRPIDLAENDVTIGMGGTCPFSNDVKGSLSENVSFQITRKSEKTKGNWLKTVCRLHDNSTPKGLLLNGRPIQGSILAKPLKTNDIISFPQRTTGHREAYVFIDSCNPICDINVPAIVSRAYQISYRLGAGAFGEVFLAFDKDSCHPLAMKTILKSGLTNDDAKRHSKLINELNVLRSVNNPHLIQLVDVKEYKNDHFIFLEFMEGHDLSKRLNEKQALEEKTAKLYFFQICKAVQYLHSKGIIHRDIKPANVLLASSETDTIIKLTDFGLTKILTPSTVMKTMCGTKMYAAPEILSGAGPYTGQVDVWSMGVLLYTCLCGSEPFSVASHLIEKHIMRSLYVMPPDTWRKISVFAKNLVDMMLLLEPTERIKVNEIMNYVWIKDTQMHARLNKIYYRFGL</sequence>
<dbReference type="Gene3D" id="2.60.200.20">
    <property type="match status" value="1"/>
</dbReference>
<dbReference type="InterPro" id="IPR017441">
    <property type="entry name" value="Protein_kinase_ATP_BS"/>
</dbReference>
<keyword evidence="4" id="KW-0723">Serine/threonine-protein kinase</keyword>
<keyword evidence="4" id="KW-0418">Kinase</keyword>
<dbReference type="KEGG" id="tpal:117646761"/>
<dbReference type="GeneID" id="117646761"/>
<gene>
    <name evidence="7" type="primary">LOC117646761</name>
</gene>
<dbReference type="PROSITE" id="PS00107">
    <property type="entry name" value="PROTEIN_KINASE_ATP"/>
    <property type="match status" value="1"/>
</dbReference>
<evidence type="ECO:0000256" key="3">
    <source>
        <dbReference type="PROSITE-ProRule" id="PRU10141"/>
    </source>
</evidence>
<dbReference type="InterPro" id="IPR000719">
    <property type="entry name" value="Prot_kinase_dom"/>
</dbReference>
<keyword evidence="1 3" id="KW-0547">Nucleotide-binding</keyword>
<dbReference type="InParanoid" id="A0A6P8Z2F0"/>
<dbReference type="PROSITE" id="PS50011">
    <property type="entry name" value="PROTEIN_KINASE_DOM"/>
    <property type="match status" value="1"/>
</dbReference>
<name>A0A6P8Z2F0_THRPL</name>
<dbReference type="GO" id="GO:0005524">
    <property type="term" value="F:ATP binding"/>
    <property type="evidence" value="ECO:0007669"/>
    <property type="project" value="UniProtKB-UniRule"/>
</dbReference>
<dbReference type="FunFam" id="1.10.510.10:FF:000571">
    <property type="entry name" value="Maternal embryonic leucine zipper kinase"/>
    <property type="match status" value="1"/>
</dbReference>
<dbReference type="GO" id="GO:0004674">
    <property type="term" value="F:protein serine/threonine kinase activity"/>
    <property type="evidence" value="ECO:0007669"/>
    <property type="project" value="UniProtKB-KW"/>
</dbReference>
<dbReference type="InterPro" id="IPR008271">
    <property type="entry name" value="Ser/Thr_kinase_AS"/>
</dbReference>
<evidence type="ECO:0000259" key="5">
    <source>
        <dbReference type="PROSITE" id="PS50011"/>
    </source>
</evidence>
<dbReference type="Pfam" id="PF00069">
    <property type="entry name" value="Pkinase"/>
    <property type="match status" value="1"/>
</dbReference>
<evidence type="ECO:0000313" key="6">
    <source>
        <dbReference type="Proteomes" id="UP000515158"/>
    </source>
</evidence>